<evidence type="ECO:0000313" key="3">
    <source>
        <dbReference type="Proteomes" id="UP000054010"/>
    </source>
</evidence>
<dbReference type="Gene3D" id="3.30.450.20">
    <property type="entry name" value="PAS domain"/>
    <property type="match status" value="1"/>
</dbReference>
<dbReference type="InterPro" id="IPR029016">
    <property type="entry name" value="GAF-like_dom_sf"/>
</dbReference>
<dbReference type="Proteomes" id="UP000054010">
    <property type="component" value="Unassembled WGS sequence"/>
</dbReference>
<sequence length="505" mass="55761">MTTPLSIPPDGVSPASDLSQQVAELQAENARLRAEMELIPSVVQEVIDEQMRRTSLLTQLAIEAREVLAPEQLVEQTLRAILNTMAIDASIILSGPGMQIELALHVVEGKLQPIDPTVARTVIEKGLAGWVMRHGSSVVLPDIFRDRRWLHLHDQQKMGCAIATPIRQANQTFGVLTAYRPNANTFNSQDLVMLEGVGALLGVTLSAARYQASERQRRDQAMTLLNMTQFLSAERSLTELAAMLNKKGSAVFGARWGLLFLSDEKDDPSNAVIHPVLPGPANLWDSYAELAAPSAHLAWSTQRIVSTNPVPDTTCLALPLTHHGLTIGSFVLMHPGKTGFSANIWSLLTVFTHMVAAACANVQLVGRLTEQAHILEDLVEERTQQLQRSRNALRVVFDSLAYGVVLLDAQERLVAANNLFCNTIIGRHPRELVGLTYSAVWHILETQPHVRIELIPGPDPARPELVVHVGKLPEQRSFTVRRTPVDSETDAGEQYLEFWQELHEL</sequence>
<dbReference type="EMBL" id="ADVR01000100">
    <property type="protein sequence ID" value="EFO79833.1"/>
    <property type="molecule type" value="Genomic_DNA"/>
</dbReference>
<reference evidence="2 3" key="1">
    <citation type="journal article" date="2011" name="J. Bacteriol.">
        <title>Draft genome sequence of the anoxygenic filamentous phototrophic bacterium Oscillochloris trichoides subsp. DG-6.</title>
        <authorList>
            <person name="Kuznetsov B.B."/>
            <person name="Ivanovsky R.N."/>
            <person name="Keppen O.I."/>
            <person name="Sukhacheva M.V."/>
            <person name="Bumazhkin B.K."/>
            <person name="Patutina E.O."/>
            <person name="Beletsky A.V."/>
            <person name="Mardanov A.V."/>
            <person name="Baslerov R.V."/>
            <person name="Panteleeva A.N."/>
            <person name="Kolganova T.V."/>
            <person name="Ravin N.V."/>
            <person name="Skryabin K.G."/>
        </authorList>
    </citation>
    <scope>NUCLEOTIDE SEQUENCE [LARGE SCALE GENOMIC DNA]</scope>
    <source>
        <strain evidence="2 3">DG-6</strain>
    </source>
</reference>
<protein>
    <submittedName>
        <fullName evidence="2">GAF sensor protein</fullName>
    </submittedName>
</protein>
<dbReference type="AlphaFoldDB" id="E1IG53"/>
<evidence type="ECO:0000313" key="2">
    <source>
        <dbReference type="EMBL" id="EFO79833.1"/>
    </source>
</evidence>
<dbReference type="Pfam" id="PF13185">
    <property type="entry name" value="GAF_2"/>
    <property type="match status" value="1"/>
</dbReference>
<keyword evidence="3" id="KW-1185">Reference proteome</keyword>
<dbReference type="OrthoDB" id="139036at2"/>
<name>E1IG53_9CHLR</name>
<dbReference type="Gene3D" id="3.30.450.40">
    <property type="match status" value="2"/>
</dbReference>
<gene>
    <name evidence="2" type="ORF">OSCT_2304</name>
</gene>
<dbReference type="SMART" id="SM00065">
    <property type="entry name" value="GAF"/>
    <property type="match status" value="2"/>
</dbReference>
<dbReference type="InterPro" id="IPR035965">
    <property type="entry name" value="PAS-like_dom_sf"/>
</dbReference>
<dbReference type="HOGENOM" id="CLU_545965_0_0_0"/>
<dbReference type="eggNOG" id="COG2203">
    <property type="taxonomic scope" value="Bacteria"/>
</dbReference>
<evidence type="ECO:0000259" key="1">
    <source>
        <dbReference type="SMART" id="SM00065"/>
    </source>
</evidence>
<dbReference type="SUPFAM" id="SSF55785">
    <property type="entry name" value="PYP-like sensor domain (PAS domain)"/>
    <property type="match status" value="1"/>
</dbReference>
<organism evidence="2 3">
    <name type="scientific">Oscillochloris trichoides DG-6</name>
    <dbReference type="NCBI Taxonomy" id="765420"/>
    <lineage>
        <taxon>Bacteria</taxon>
        <taxon>Bacillati</taxon>
        <taxon>Chloroflexota</taxon>
        <taxon>Chloroflexia</taxon>
        <taxon>Chloroflexales</taxon>
        <taxon>Chloroflexineae</taxon>
        <taxon>Oscillochloridaceae</taxon>
        <taxon>Oscillochloris</taxon>
    </lineage>
</organism>
<feature type="domain" description="GAF" evidence="1">
    <location>
        <begin position="69"/>
        <end position="215"/>
    </location>
</feature>
<dbReference type="STRING" id="765420.OSCT_2304"/>
<proteinExistence type="predicted"/>
<dbReference type="InterPro" id="IPR003018">
    <property type="entry name" value="GAF"/>
</dbReference>
<accession>E1IG53</accession>
<feature type="domain" description="GAF" evidence="1">
    <location>
        <begin position="217"/>
        <end position="369"/>
    </location>
</feature>
<dbReference type="SUPFAM" id="SSF55781">
    <property type="entry name" value="GAF domain-like"/>
    <property type="match status" value="2"/>
</dbReference>
<comment type="caution">
    <text evidence="2">The sequence shown here is derived from an EMBL/GenBank/DDBJ whole genome shotgun (WGS) entry which is preliminary data.</text>
</comment>